<dbReference type="EMBL" id="QZKU01000140">
    <property type="protein sequence ID" value="RJP14871.1"/>
    <property type="molecule type" value="Genomic_DNA"/>
</dbReference>
<keyword evidence="6" id="KW-0472">Membrane</keyword>
<dbReference type="InterPro" id="IPR003368">
    <property type="entry name" value="POMP_repeat"/>
</dbReference>
<dbReference type="NCBIfam" id="NF041518">
    <property type="entry name" value="choice_anch_Q"/>
    <property type="match status" value="1"/>
</dbReference>
<dbReference type="Pfam" id="PF02415">
    <property type="entry name" value="Chlam_PMP"/>
    <property type="match status" value="1"/>
</dbReference>
<dbReference type="AlphaFoldDB" id="A0A3A4NJ82"/>
<evidence type="ECO:0000313" key="10">
    <source>
        <dbReference type="Proteomes" id="UP000265882"/>
    </source>
</evidence>
<dbReference type="SUPFAM" id="SSF51126">
    <property type="entry name" value="Pectin lyase-like"/>
    <property type="match status" value="2"/>
</dbReference>
<evidence type="ECO:0000256" key="7">
    <source>
        <dbReference type="ARBA" id="ARBA00023237"/>
    </source>
</evidence>
<reference evidence="9 10" key="1">
    <citation type="journal article" date="2017" name="ISME J.">
        <title>Energy and carbon metabolisms in a deep terrestrial subsurface fluid microbial community.</title>
        <authorList>
            <person name="Momper L."/>
            <person name="Jungbluth S.P."/>
            <person name="Lee M.D."/>
            <person name="Amend J.P."/>
        </authorList>
    </citation>
    <scope>NUCLEOTIDE SEQUENCE [LARGE SCALE GENOMIC DNA]</scope>
    <source>
        <strain evidence="9">SURF_5</strain>
    </source>
</reference>
<evidence type="ECO:0000256" key="4">
    <source>
        <dbReference type="ARBA" id="ARBA00022525"/>
    </source>
</evidence>
<accession>A0A3A4NJ82</accession>
<dbReference type="InterPro" id="IPR012334">
    <property type="entry name" value="Pectin_lyas_fold"/>
</dbReference>
<dbReference type="Gene3D" id="2.160.20.10">
    <property type="entry name" value="Single-stranded right-handed beta-helix, Pectin lyase-like"/>
    <property type="match status" value="1"/>
</dbReference>
<evidence type="ECO:0000313" key="9">
    <source>
        <dbReference type="EMBL" id="RJP14871.1"/>
    </source>
</evidence>
<comment type="caution">
    <text evidence="9">The sequence shown here is derived from an EMBL/GenBank/DDBJ whole genome shotgun (WGS) entry which is preliminary data.</text>
</comment>
<dbReference type="GO" id="GO:0009279">
    <property type="term" value="C:cell outer membrane"/>
    <property type="evidence" value="ECO:0007669"/>
    <property type="project" value="UniProtKB-SubCell"/>
</dbReference>
<evidence type="ECO:0008006" key="11">
    <source>
        <dbReference type="Google" id="ProtNLM"/>
    </source>
</evidence>
<keyword evidence="4" id="KW-0964">Secreted</keyword>
<dbReference type="InterPro" id="IPR059226">
    <property type="entry name" value="Choice_anch_Q_dom"/>
</dbReference>
<sequence>MHWARRVLLVVAVPLLLSSPAIATTYYVPDDYGTIQAALDAATGGDTVIVRDGTYTGTGNKNLDFKGKALTLKSENGPDNCIIDCKGDGRGFYFHSGEVSTSIIDGFTITNGNVCEPSPTERGIGGAIFCNDSSPIIRNCVLTANLADDGGGICFDSIHHNFSPTVSNCVISGNSASDIWDYHRGGGIANFSSKAITVNDCVINDNVALLGGGIYGKVIVSHSTISGNWVAGSGGGIYSIYGSTLSPVEIIDCIISQNQATGEAGGGIFAMGTTFIDRCFILGNSAVNSGGGIHCVLSSEISIRNCNISGNSATDGGGICCSDSPCPVTNCTISDNSANYGGGICSIGFAGSLTNCILWGNLAAYGPQVALKGDSWPYPLIVSYSDVEGGESEIHLDPSSVLWWEEGNINADPIFIGESDYHLASASPCVDAGTDAGIYEDIDGDIRPQGAGFDIGADEFVQIVYLSQINLESPINGSTLSGPPTFTWTVDAGQDNAYAVDFSLPPFFPFWSTYENMHEIILTTSWTAPSWMWERIPSGRQVYWRVRGVDRDYDPLTIVTSDEVWSFCQRSLKTRHLGSNQTPPF</sequence>
<dbReference type="PANTHER" id="PTHR11319">
    <property type="entry name" value="G PROTEIN-COUPLED RECEPTOR-RELATED"/>
    <property type="match status" value="1"/>
</dbReference>
<dbReference type="SMART" id="SM00710">
    <property type="entry name" value="PbH1"/>
    <property type="match status" value="9"/>
</dbReference>
<evidence type="ECO:0000256" key="3">
    <source>
        <dbReference type="ARBA" id="ARBA00004613"/>
    </source>
</evidence>
<dbReference type="Proteomes" id="UP000265882">
    <property type="component" value="Unassembled WGS sequence"/>
</dbReference>
<keyword evidence="5 8" id="KW-0732">Signal</keyword>
<evidence type="ECO:0000256" key="6">
    <source>
        <dbReference type="ARBA" id="ARBA00023136"/>
    </source>
</evidence>
<feature type="signal peptide" evidence="8">
    <location>
        <begin position="1"/>
        <end position="23"/>
    </location>
</feature>
<dbReference type="PANTHER" id="PTHR11319:SF35">
    <property type="entry name" value="OUTER MEMBRANE PROTEIN PMPC-RELATED"/>
    <property type="match status" value="1"/>
</dbReference>
<gene>
    <name evidence="9" type="ORF">C4520_20800</name>
</gene>
<proteinExistence type="predicted"/>
<feature type="chain" id="PRO_5017250042" description="Right handed beta helix domain-containing protein" evidence="8">
    <location>
        <begin position="24"/>
        <end position="585"/>
    </location>
</feature>
<evidence type="ECO:0000256" key="8">
    <source>
        <dbReference type="SAM" id="SignalP"/>
    </source>
</evidence>
<organism evidence="9 10">
    <name type="scientific">Abyssobacteria bacterium (strain SURF_5)</name>
    <dbReference type="NCBI Taxonomy" id="2093360"/>
    <lineage>
        <taxon>Bacteria</taxon>
        <taxon>Pseudomonadati</taxon>
        <taxon>Candidatus Hydrogenedentota</taxon>
        <taxon>Candidatus Abyssobacteria</taxon>
    </lineage>
</organism>
<evidence type="ECO:0000256" key="1">
    <source>
        <dbReference type="ARBA" id="ARBA00004196"/>
    </source>
</evidence>
<name>A0A3A4NJ82_ABYX5</name>
<evidence type="ECO:0000256" key="2">
    <source>
        <dbReference type="ARBA" id="ARBA00004442"/>
    </source>
</evidence>
<evidence type="ECO:0000256" key="5">
    <source>
        <dbReference type="ARBA" id="ARBA00022729"/>
    </source>
</evidence>
<keyword evidence="7" id="KW-0998">Cell outer membrane</keyword>
<dbReference type="InterPro" id="IPR011050">
    <property type="entry name" value="Pectin_lyase_fold/virulence"/>
</dbReference>
<dbReference type="GO" id="GO:0005576">
    <property type="term" value="C:extracellular region"/>
    <property type="evidence" value="ECO:0007669"/>
    <property type="project" value="UniProtKB-SubCell"/>
</dbReference>
<protein>
    <recommendedName>
        <fullName evidence="11">Right handed beta helix domain-containing protein</fullName>
    </recommendedName>
</protein>
<dbReference type="InterPro" id="IPR006626">
    <property type="entry name" value="PbH1"/>
</dbReference>
<comment type="subcellular location">
    <subcellularLocation>
        <location evidence="1">Cell envelope</location>
    </subcellularLocation>
    <subcellularLocation>
        <location evidence="2">Cell outer membrane</location>
    </subcellularLocation>
    <subcellularLocation>
        <location evidence="3">Secreted</location>
    </subcellularLocation>
</comment>